<gene>
    <name evidence="2" type="ORF">B1A_03028</name>
</gene>
<sequence>GAGGGARRPLGIAVVGGLIFSQALTLYITPAFYVAMDHLAGGLHQAHETGGIGVGGGLEPQYVMHQGKPYDS</sequence>
<proteinExistence type="predicted"/>
<dbReference type="Gene3D" id="1.20.1640.10">
    <property type="entry name" value="Multidrug efflux transporter AcrB transmembrane domain"/>
    <property type="match status" value="1"/>
</dbReference>
<dbReference type="AlphaFoldDB" id="T1D4Q4"/>
<evidence type="ECO:0000313" key="2">
    <source>
        <dbReference type="EMBL" id="EQD77290.1"/>
    </source>
</evidence>
<dbReference type="SUPFAM" id="SSF82866">
    <property type="entry name" value="Multidrug efflux transporter AcrB transmembrane domain"/>
    <property type="match status" value="1"/>
</dbReference>
<comment type="caution">
    <text evidence="2">The sequence shown here is derived from an EMBL/GenBank/DDBJ whole genome shotgun (WGS) entry which is preliminary data.</text>
</comment>
<keyword evidence="1" id="KW-1133">Transmembrane helix</keyword>
<accession>T1D4Q4</accession>
<keyword evidence="1" id="KW-0812">Transmembrane</keyword>
<keyword evidence="1" id="KW-0472">Membrane</keyword>
<evidence type="ECO:0000256" key="1">
    <source>
        <dbReference type="SAM" id="Phobius"/>
    </source>
</evidence>
<dbReference type="EMBL" id="AUZX01002226">
    <property type="protein sequence ID" value="EQD77290.1"/>
    <property type="molecule type" value="Genomic_DNA"/>
</dbReference>
<organism evidence="2">
    <name type="scientific">mine drainage metagenome</name>
    <dbReference type="NCBI Taxonomy" id="410659"/>
    <lineage>
        <taxon>unclassified sequences</taxon>
        <taxon>metagenomes</taxon>
        <taxon>ecological metagenomes</taxon>
    </lineage>
</organism>
<name>T1D4Q4_9ZZZZ</name>
<dbReference type="Pfam" id="PF00873">
    <property type="entry name" value="ACR_tran"/>
    <property type="match status" value="1"/>
</dbReference>
<dbReference type="GO" id="GO:0016020">
    <property type="term" value="C:membrane"/>
    <property type="evidence" value="ECO:0007669"/>
    <property type="project" value="InterPro"/>
</dbReference>
<reference evidence="2" key="1">
    <citation type="submission" date="2013-08" db="EMBL/GenBank/DDBJ databases">
        <authorList>
            <person name="Mendez C."/>
            <person name="Richter M."/>
            <person name="Ferrer M."/>
            <person name="Sanchez J."/>
        </authorList>
    </citation>
    <scope>NUCLEOTIDE SEQUENCE</scope>
</reference>
<feature type="non-terminal residue" evidence="2">
    <location>
        <position position="1"/>
    </location>
</feature>
<reference evidence="2" key="2">
    <citation type="journal article" date="2014" name="ISME J.">
        <title>Microbial stratification in low pH oxic and suboxic macroscopic growths along an acid mine drainage.</title>
        <authorList>
            <person name="Mendez-Garcia C."/>
            <person name="Mesa V."/>
            <person name="Sprenger R.R."/>
            <person name="Richter M."/>
            <person name="Diez M.S."/>
            <person name="Solano J."/>
            <person name="Bargiela R."/>
            <person name="Golyshina O.V."/>
            <person name="Manteca A."/>
            <person name="Ramos J.L."/>
            <person name="Gallego J.R."/>
            <person name="Llorente I."/>
            <person name="Martins Dos Santos V.A."/>
            <person name="Jensen O.N."/>
            <person name="Pelaez A.I."/>
            <person name="Sanchez J."/>
            <person name="Ferrer M."/>
        </authorList>
    </citation>
    <scope>NUCLEOTIDE SEQUENCE</scope>
</reference>
<dbReference type="InterPro" id="IPR001036">
    <property type="entry name" value="Acrflvin-R"/>
</dbReference>
<feature type="transmembrane region" description="Helical" evidence="1">
    <location>
        <begin position="12"/>
        <end position="35"/>
    </location>
</feature>
<protein>
    <submittedName>
        <fullName evidence="2">Acriflavin resistance protein</fullName>
    </submittedName>
</protein>
<dbReference type="GO" id="GO:0022857">
    <property type="term" value="F:transmembrane transporter activity"/>
    <property type="evidence" value="ECO:0007669"/>
    <property type="project" value="InterPro"/>
</dbReference>